<dbReference type="InterPro" id="IPR019734">
    <property type="entry name" value="TPR_rpt"/>
</dbReference>
<evidence type="ECO:0000256" key="1">
    <source>
        <dbReference type="PROSITE-ProRule" id="PRU00339"/>
    </source>
</evidence>
<reference evidence="2 3" key="1">
    <citation type="submission" date="2018-08" db="EMBL/GenBank/DDBJ databases">
        <title>A genome reference for cultivated species of the human gut microbiota.</title>
        <authorList>
            <person name="Zou Y."/>
            <person name="Xue W."/>
            <person name="Luo G."/>
        </authorList>
    </citation>
    <scope>NUCLEOTIDE SEQUENCE [LARGE SCALE GENOMIC DNA]</scope>
    <source>
        <strain evidence="2 3">AF28-11</strain>
    </source>
</reference>
<dbReference type="PROSITE" id="PS51257">
    <property type="entry name" value="PROKAR_LIPOPROTEIN"/>
    <property type="match status" value="1"/>
</dbReference>
<evidence type="ECO:0000313" key="3">
    <source>
        <dbReference type="Proteomes" id="UP000283680"/>
    </source>
</evidence>
<organism evidence="2 3">
    <name type="scientific">Bacteroides uniformis</name>
    <dbReference type="NCBI Taxonomy" id="820"/>
    <lineage>
        <taxon>Bacteria</taxon>
        <taxon>Pseudomonadati</taxon>
        <taxon>Bacteroidota</taxon>
        <taxon>Bacteroidia</taxon>
        <taxon>Bacteroidales</taxon>
        <taxon>Bacteroidaceae</taxon>
        <taxon>Bacteroides</taxon>
    </lineage>
</organism>
<dbReference type="PROSITE" id="PS50005">
    <property type="entry name" value="TPR"/>
    <property type="match status" value="1"/>
</dbReference>
<protein>
    <submittedName>
        <fullName evidence="2">Uncharacterized protein</fullName>
    </submittedName>
</protein>
<sequence length="688" mass="80326">MIDKRRLFLFGTLSTLVLSCSTPIVSVLEKNGVQRVGLTQIQRQPNKKRVQPAVIDTTQVYSRETMRKLKEGFTEYEKDDNGEEILSVSLADVQIVAKSKNVAERAGKIAIDFKVDVPAALIDNKWQVQLSPVAYKNGKRICFDKILLSGAQFLRQQEKGYRMYQNFISSIIPDSAYMQLLFDAKGYRKALFDIEEQFYYAWRKEQLSQTRFIDWKSVRNRRNLLFNGVMERNRAAVRPDNWKTVLPAYWLEREVANAPGHWGNYLSPEYRFEQRLITKEDSVEIQKRFFDWKKKAENERKKALTQEKYNEYVRFPKEPCRLDTVIQNGDRFEYYYSQNIEADENIRKIDVTIDGIVVAMDESRYQLPQSDTLTYYISSMVQFLDHAPRYKRIIVSRHATANQTAFISYKAGSSLFDERIGNNKEEIDKVMGTMHKLTYTGELVLDSVHMCATSSPEGTDYLNMQLARQRAKQLKSYLIQRTDDREAVALFRADAIGEDWTKLVGLIRNDSNITQRSAILNAIASVKENDAREEVLKNFHDYRYIREKLYPQLRAVNFQFHLHRSEMVKDTIHTTVIDTAYMDAVKQLENRQYKAALPVLSEYNDHNTAVCLMSLGYDRQAVEILRSLPQNEDTLYLLAILYVREKRFEDAVSAFSEACRLDPGKWFRGNLDPEIYQLINDYNLNFEQ</sequence>
<keyword evidence="1" id="KW-0802">TPR repeat</keyword>
<dbReference type="Gene3D" id="1.25.40.10">
    <property type="entry name" value="Tetratricopeptide repeat domain"/>
    <property type="match status" value="1"/>
</dbReference>
<dbReference type="SUPFAM" id="SSF48452">
    <property type="entry name" value="TPR-like"/>
    <property type="match status" value="1"/>
</dbReference>
<gene>
    <name evidence="2" type="ORF">DWY92_20275</name>
</gene>
<comment type="caution">
    <text evidence="2">The sequence shown here is derived from an EMBL/GenBank/DDBJ whole genome shotgun (WGS) entry which is preliminary data.</text>
</comment>
<dbReference type="EMBL" id="QRTH01000026">
    <property type="protein sequence ID" value="RGQ46541.1"/>
    <property type="molecule type" value="Genomic_DNA"/>
</dbReference>
<feature type="repeat" description="TPR" evidence="1">
    <location>
        <begin position="632"/>
        <end position="665"/>
    </location>
</feature>
<dbReference type="RefSeq" id="WP_117974938.1">
    <property type="nucleotide sequence ID" value="NZ_QRTH01000026.1"/>
</dbReference>
<dbReference type="AlphaFoldDB" id="A0A412B3A1"/>
<evidence type="ECO:0000313" key="2">
    <source>
        <dbReference type="EMBL" id="RGQ46541.1"/>
    </source>
</evidence>
<dbReference type="InterPro" id="IPR011990">
    <property type="entry name" value="TPR-like_helical_dom_sf"/>
</dbReference>
<accession>A0A412B3A1</accession>
<dbReference type="Proteomes" id="UP000283680">
    <property type="component" value="Unassembled WGS sequence"/>
</dbReference>
<proteinExistence type="predicted"/>
<name>A0A412B3A1_BACUN</name>